<dbReference type="AlphaFoldDB" id="A0A5C6V8H2"/>
<comment type="caution">
    <text evidence="1">The sequence shown here is derived from an EMBL/GenBank/DDBJ whole genome shotgun (WGS) entry which is preliminary data.</text>
</comment>
<dbReference type="OrthoDB" id="9801496at2"/>
<keyword evidence="2" id="KW-1185">Reference proteome</keyword>
<reference evidence="1 2" key="1">
    <citation type="submission" date="2019-08" db="EMBL/GenBank/DDBJ databases">
        <title>Genome of Luteibaculum oceani JCM 18817.</title>
        <authorList>
            <person name="Bowman J.P."/>
        </authorList>
    </citation>
    <scope>NUCLEOTIDE SEQUENCE [LARGE SCALE GENOMIC DNA]</scope>
    <source>
        <strain evidence="1 2">JCM 18817</strain>
    </source>
</reference>
<dbReference type="RefSeq" id="WP_147013973.1">
    <property type="nucleotide sequence ID" value="NZ_VORB01000004.1"/>
</dbReference>
<dbReference type="EMBL" id="VORB01000004">
    <property type="protein sequence ID" value="TXC81329.1"/>
    <property type="molecule type" value="Genomic_DNA"/>
</dbReference>
<dbReference type="Proteomes" id="UP000321168">
    <property type="component" value="Unassembled WGS sequence"/>
</dbReference>
<evidence type="ECO:0000313" key="2">
    <source>
        <dbReference type="Proteomes" id="UP000321168"/>
    </source>
</evidence>
<gene>
    <name evidence="1" type="ORF">FRX97_04820</name>
</gene>
<name>A0A5C6V8H2_9FLAO</name>
<accession>A0A5C6V8H2</accession>
<protein>
    <submittedName>
        <fullName evidence="1">Uncharacterized protein</fullName>
    </submittedName>
</protein>
<sequence length="84" mass="9630">MATLKYVRTENGKIVAFPMHHSHSDYKTLRPISAGFIEVNRGAKGTLVWKCYGYSISLDLPSKQEDTFILHNQIGYENLCKSYF</sequence>
<evidence type="ECO:0000313" key="1">
    <source>
        <dbReference type="EMBL" id="TXC81329.1"/>
    </source>
</evidence>
<proteinExistence type="predicted"/>
<organism evidence="1 2">
    <name type="scientific">Luteibaculum oceani</name>
    <dbReference type="NCBI Taxonomy" id="1294296"/>
    <lineage>
        <taxon>Bacteria</taxon>
        <taxon>Pseudomonadati</taxon>
        <taxon>Bacteroidota</taxon>
        <taxon>Flavobacteriia</taxon>
        <taxon>Flavobacteriales</taxon>
        <taxon>Luteibaculaceae</taxon>
        <taxon>Luteibaculum</taxon>
    </lineage>
</organism>